<proteinExistence type="predicted"/>
<reference evidence="1" key="1">
    <citation type="submission" date="2022-07" db="EMBL/GenBank/DDBJ databases">
        <title>Phylogenomic reconstructions and comparative analyses of Kickxellomycotina fungi.</title>
        <authorList>
            <person name="Reynolds N.K."/>
            <person name="Stajich J.E."/>
            <person name="Barry K."/>
            <person name="Grigoriev I.V."/>
            <person name="Crous P."/>
            <person name="Smith M.E."/>
        </authorList>
    </citation>
    <scope>NUCLEOTIDE SEQUENCE</scope>
    <source>
        <strain evidence="1">Benny 63K</strain>
    </source>
</reference>
<keyword evidence="2" id="KW-1185">Reference proteome</keyword>
<dbReference type="EMBL" id="JANBPG010000516">
    <property type="protein sequence ID" value="KAJ1895858.1"/>
    <property type="molecule type" value="Genomic_DNA"/>
</dbReference>
<protein>
    <submittedName>
        <fullName evidence="1">CorA metal ion transporter</fullName>
    </submittedName>
</protein>
<name>A0ACC1ILK8_9FUNG</name>
<evidence type="ECO:0000313" key="2">
    <source>
        <dbReference type="Proteomes" id="UP001150581"/>
    </source>
</evidence>
<evidence type="ECO:0000313" key="1">
    <source>
        <dbReference type="EMBL" id="KAJ1895858.1"/>
    </source>
</evidence>
<comment type="caution">
    <text evidence="1">The sequence shown here is derived from an EMBL/GenBank/DDBJ whole genome shotgun (WGS) entry which is preliminary data.</text>
</comment>
<sequence length="907" mass="98174">MGPSDQQHQQHQQQLQHQLYQQQRRLHSSDLRRRAGYLSTGSNSNIIGNTDGNSAMPGLDQGSYSGFNGIVFGSGGQTDLSNIMGSRLGYDNGTSAGNDGLGIYSGQGLGRFSEPSGHAVSSRQNHNVAMEHVVAMQRENQALRRQNEALQAASDARQRTALKLLHETLGHNAEDTQEPQQGADNVVQRNQLSRLLLALLDTPAGQDNVDDSESIQEQLPALASAPLSIARGAAGSVHIDWDASALLEIANHGKISDEEPHIDRYASESRKAIGAYSSTAITRRNMSLSRRHSSLKSNNSALSPSAQHHEGAIPGPFPGDSTSPVSSSKDGFQPSPTNLECNSPKEGAYLYQDEPLECAAIKMGSLAASLLAPSESRFDPNPKSRFVLYSPSAGIFESRNLDSLRSGDLTLADIIEASSKSITLDQLQSDRSSIQGDSHSSQGGPIPSCPSSGCFWMDVTNPTPEEMASLARVFGIHPLTVEDIMADDDSRDKFETFSGYNFLMYRTIDYGDDAKSTYEFNRGTEGIATASFSIILKHSCVLTFHSARELDHVGNVISRLRDLAPLSTTSLTAIQPVVTPAYIAYALVDDITDTLAPEMRSIELEIDAVDELVLILSTNEQADMLKRIGAARRKILTVWRLLQGKPDVIRSFSKLMERQAVADDMLRAELEDAEYMRRMMDTSAPQAPAYSEGASAALPANTGLHMSLSSSALALPQTTLRRNTHSSTAIPLLAAGSATGSGAARRKDPPLWQTYITGNLNVKDSQPLSAQPSTVDLPTGTTRGDTMGPVTADEVAHYLSDVYDHLVSLVGSSSHCDMVLSRAHSNYLARISLELGESTVETNLFASRWTVIGAILVPLNVVTGLWGMNVKVPGRDRDDVLDFFMILTGCLVFVAVVIVWARYKKIF</sequence>
<accession>A0ACC1ILK8</accession>
<organism evidence="1 2">
    <name type="scientific">Kickxella alabastrina</name>
    <dbReference type="NCBI Taxonomy" id="61397"/>
    <lineage>
        <taxon>Eukaryota</taxon>
        <taxon>Fungi</taxon>
        <taxon>Fungi incertae sedis</taxon>
        <taxon>Zoopagomycota</taxon>
        <taxon>Kickxellomycotina</taxon>
        <taxon>Kickxellomycetes</taxon>
        <taxon>Kickxellales</taxon>
        <taxon>Kickxellaceae</taxon>
        <taxon>Kickxella</taxon>
    </lineage>
</organism>
<dbReference type="Proteomes" id="UP001150581">
    <property type="component" value="Unassembled WGS sequence"/>
</dbReference>
<gene>
    <name evidence="1" type="primary">MNR2_3</name>
    <name evidence="1" type="ORF">LPJ66_004337</name>
</gene>